<dbReference type="Gene3D" id="3.40.190.10">
    <property type="entry name" value="Periplasmic binding protein-like II"/>
    <property type="match status" value="1"/>
</dbReference>
<dbReference type="EMBL" id="BAAATE010000007">
    <property type="protein sequence ID" value="GAA2661010.1"/>
    <property type="molecule type" value="Genomic_DNA"/>
</dbReference>
<dbReference type="InterPro" id="IPR000914">
    <property type="entry name" value="SBP_5_dom"/>
</dbReference>
<dbReference type="CDD" id="cd08501">
    <property type="entry name" value="PBP2_Lpqw"/>
    <property type="match status" value="1"/>
</dbReference>
<evidence type="ECO:0000256" key="1">
    <source>
        <dbReference type="SAM" id="SignalP"/>
    </source>
</evidence>
<gene>
    <name evidence="3" type="ORF">GCM10010412_033780</name>
</gene>
<proteinExistence type="predicted"/>
<accession>A0ABN3RUD6</accession>
<evidence type="ECO:0000259" key="2">
    <source>
        <dbReference type="Pfam" id="PF00496"/>
    </source>
</evidence>
<dbReference type="SUPFAM" id="SSF53850">
    <property type="entry name" value="Periplasmic binding protein-like II"/>
    <property type="match status" value="1"/>
</dbReference>
<keyword evidence="4" id="KW-1185">Reference proteome</keyword>
<dbReference type="Pfam" id="PF00496">
    <property type="entry name" value="SBP_bac_5"/>
    <property type="match status" value="1"/>
</dbReference>
<dbReference type="Gene3D" id="3.90.76.10">
    <property type="entry name" value="Dipeptide-binding Protein, Domain 1"/>
    <property type="match status" value="1"/>
</dbReference>
<keyword evidence="1" id="KW-0732">Signal</keyword>
<protein>
    <submittedName>
        <fullName evidence="3">ABC transporter family substrate-binding protein</fullName>
    </submittedName>
</protein>
<dbReference type="PANTHER" id="PTHR30290">
    <property type="entry name" value="PERIPLASMIC BINDING COMPONENT OF ABC TRANSPORTER"/>
    <property type="match status" value="1"/>
</dbReference>
<evidence type="ECO:0000313" key="4">
    <source>
        <dbReference type="Proteomes" id="UP001501666"/>
    </source>
</evidence>
<feature type="chain" id="PRO_5045791537" evidence="1">
    <location>
        <begin position="20"/>
        <end position="572"/>
    </location>
</feature>
<sequence length="572" mass="61746">MSRSRLAVALAMAGSLALAGCGGGGGEQGTAGPAGEPSAGAPAALKAFDVNVVPRDRVKDGGTLRWGIDEYPTQWNINHVDGNLANVRSVVAGMLPSPFVSDEKGVISGNADYLTDGRVTDTDPRQVVTLTLNPKGRWSNGEAITWQDYAAQWKALNGANPDFRVASTTGYQDIESVAKGKDDYEVVITFKNDFGDWQSLFAPLYPKATNTSPETFNTSWLNKIPVTAGPFRFQGFDQTAKTITIVRDDAWWGEKAKLDQVIYRSMESDSLVGAFTNGEIDVFDIGPSAPDYARAKSTQGSLVRQAAGPDFRHITMNGESAVLSDVNVRRAITMAINRQAIAQSDLQGLDWPITLLNNHFFMNTQEGYQDNAGALGTYDPEKAKAALDAAGWKLSGQTRMKDGKPLNLKFVMPSGLQLTKSEGELIQNMLAQIGVQVTLQAVPSDDFFTKHIIPGNYDMTAFSYIGTPFPVSSGYGIFANASTDSKGERNWNANLGRIGSPEIDAAMQKATAELDLAQARAATNAADKLIWEAVNVVPLYQRPQNVAVRQTLANLGARGFYDLKYQDIGFTG</sequence>
<dbReference type="PROSITE" id="PS51257">
    <property type="entry name" value="PROKAR_LIPOPROTEIN"/>
    <property type="match status" value="1"/>
</dbReference>
<dbReference type="Proteomes" id="UP001501666">
    <property type="component" value="Unassembled WGS sequence"/>
</dbReference>
<dbReference type="PANTHER" id="PTHR30290:SF65">
    <property type="entry name" value="MONOACYL PHOSPHATIDYLINOSITOL TETRAMANNOSIDE-BINDING PROTEIN LPQW-RELATED"/>
    <property type="match status" value="1"/>
</dbReference>
<dbReference type="RefSeq" id="WP_346147399.1">
    <property type="nucleotide sequence ID" value="NZ_BAAATE010000007.1"/>
</dbReference>
<organism evidence="3 4">
    <name type="scientific">Nonomuraea recticatena</name>
    <dbReference type="NCBI Taxonomy" id="46178"/>
    <lineage>
        <taxon>Bacteria</taxon>
        <taxon>Bacillati</taxon>
        <taxon>Actinomycetota</taxon>
        <taxon>Actinomycetes</taxon>
        <taxon>Streptosporangiales</taxon>
        <taxon>Streptosporangiaceae</taxon>
        <taxon>Nonomuraea</taxon>
    </lineage>
</organism>
<comment type="caution">
    <text evidence="3">The sequence shown here is derived from an EMBL/GenBank/DDBJ whole genome shotgun (WGS) entry which is preliminary data.</text>
</comment>
<dbReference type="Gene3D" id="3.10.105.10">
    <property type="entry name" value="Dipeptide-binding Protein, Domain 3"/>
    <property type="match status" value="1"/>
</dbReference>
<feature type="signal peptide" evidence="1">
    <location>
        <begin position="1"/>
        <end position="19"/>
    </location>
</feature>
<name>A0ABN3RUD6_9ACTN</name>
<reference evidence="3 4" key="1">
    <citation type="journal article" date="2019" name="Int. J. Syst. Evol. Microbiol.">
        <title>The Global Catalogue of Microorganisms (GCM) 10K type strain sequencing project: providing services to taxonomists for standard genome sequencing and annotation.</title>
        <authorList>
            <consortium name="The Broad Institute Genomics Platform"/>
            <consortium name="The Broad Institute Genome Sequencing Center for Infectious Disease"/>
            <person name="Wu L."/>
            <person name="Ma J."/>
        </authorList>
    </citation>
    <scope>NUCLEOTIDE SEQUENCE [LARGE SCALE GENOMIC DNA]</scope>
    <source>
        <strain evidence="3 4">JCM 6835</strain>
    </source>
</reference>
<evidence type="ECO:0000313" key="3">
    <source>
        <dbReference type="EMBL" id="GAA2661010.1"/>
    </source>
</evidence>
<feature type="domain" description="Solute-binding protein family 5" evidence="2">
    <location>
        <begin position="122"/>
        <end position="481"/>
    </location>
</feature>
<dbReference type="InterPro" id="IPR039424">
    <property type="entry name" value="SBP_5"/>
</dbReference>